<dbReference type="Pfam" id="PF17101">
    <property type="entry name" value="Stealth_CR1"/>
    <property type="match status" value="1"/>
</dbReference>
<feature type="domain" description="Stealth protein CR1 conserved region 1" evidence="8">
    <location>
        <begin position="624"/>
        <end position="649"/>
    </location>
</feature>
<dbReference type="Pfam" id="PF17103">
    <property type="entry name" value="Stealth_CR4"/>
    <property type="match status" value="1"/>
</dbReference>
<dbReference type="InterPro" id="IPR028098">
    <property type="entry name" value="Glyco_trans_4-like_N"/>
</dbReference>
<organism evidence="11 12">
    <name type="scientific">Actinoplanes digitatis</name>
    <dbReference type="NCBI Taxonomy" id="1868"/>
    <lineage>
        <taxon>Bacteria</taxon>
        <taxon>Bacillati</taxon>
        <taxon>Actinomycetota</taxon>
        <taxon>Actinomycetes</taxon>
        <taxon>Micromonosporales</taxon>
        <taxon>Micromonosporaceae</taxon>
        <taxon>Actinoplanes</taxon>
    </lineage>
</organism>
<keyword evidence="12" id="KW-1185">Reference proteome</keyword>
<dbReference type="InterPro" id="IPR021520">
    <property type="entry name" value="Stealth_CR2"/>
</dbReference>
<evidence type="ECO:0000259" key="8">
    <source>
        <dbReference type="Pfam" id="PF17101"/>
    </source>
</evidence>
<feature type="domain" description="Stealth protein CR4 conserved region 4" evidence="10">
    <location>
        <begin position="888"/>
        <end position="937"/>
    </location>
</feature>
<dbReference type="InterPro" id="IPR001296">
    <property type="entry name" value="Glyco_trans_1"/>
</dbReference>
<dbReference type="AlphaFoldDB" id="A0A7W7HYJ9"/>
<dbReference type="Proteomes" id="UP000578112">
    <property type="component" value="Unassembled WGS sequence"/>
</dbReference>
<keyword evidence="3 11" id="KW-0808">Transferase</keyword>
<feature type="domain" description="Glycosyl transferase family 1" evidence="5">
    <location>
        <begin position="205"/>
        <end position="359"/>
    </location>
</feature>
<keyword evidence="2" id="KW-0328">Glycosyltransferase</keyword>
<evidence type="ECO:0000259" key="10">
    <source>
        <dbReference type="Pfam" id="PF17103"/>
    </source>
</evidence>
<dbReference type="GO" id="GO:0000271">
    <property type="term" value="P:polysaccharide biosynthetic process"/>
    <property type="evidence" value="ECO:0007669"/>
    <property type="project" value="UniProtKB-KW"/>
</dbReference>
<evidence type="ECO:0000259" key="9">
    <source>
        <dbReference type="Pfam" id="PF17102"/>
    </source>
</evidence>
<dbReference type="CDD" id="cd03820">
    <property type="entry name" value="GT4_AmsD-like"/>
    <property type="match status" value="1"/>
</dbReference>
<dbReference type="Gene3D" id="3.40.50.2000">
    <property type="entry name" value="Glycogen Phosphorylase B"/>
    <property type="match status" value="2"/>
</dbReference>
<feature type="domain" description="Stealth protein CR3 conserved region 3" evidence="9">
    <location>
        <begin position="812"/>
        <end position="857"/>
    </location>
</feature>
<dbReference type="SUPFAM" id="SSF53756">
    <property type="entry name" value="UDP-Glycosyltransferase/glycogen phosphorylase"/>
    <property type="match status" value="1"/>
</dbReference>
<feature type="domain" description="Glycosyltransferase subfamily 4-like N-terminal" evidence="7">
    <location>
        <begin position="13"/>
        <end position="197"/>
    </location>
</feature>
<evidence type="ECO:0000313" key="12">
    <source>
        <dbReference type="Proteomes" id="UP000578112"/>
    </source>
</evidence>
<evidence type="ECO:0000256" key="4">
    <source>
        <dbReference type="ARBA" id="ARBA00023169"/>
    </source>
</evidence>
<dbReference type="PANTHER" id="PTHR24045">
    <property type="match status" value="1"/>
</dbReference>
<feature type="domain" description="Stealth protein CR2 conserved region 2" evidence="6">
    <location>
        <begin position="662"/>
        <end position="766"/>
    </location>
</feature>
<dbReference type="Pfam" id="PF11380">
    <property type="entry name" value="Stealth_CR2"/>
    <property type="match status" value="1"/>
</dbReference>
<evidence type="ECO:0000259" key="6">
    <source>
        <dbReference type="Pfam" id="PF11380"/>
    </source>
</evidence>
<dbReference type="GO" id="GO:0016757">
    <property type="term" value="F:glycosyltransferase activity"/>
    <property type="evidence" value="ECO:0007669"/>
    <property type="project" value="UniProtKB-KW"/>
</dbReference>
<evidence type="ECO:0000259" key="5">
    <source>
        <dbReference type="Pfam" id="PF00534"/>
    </source>
</evidence>
<evidence type="ECO:0000256" key="3">
    <source>
        <dbReference type="ARBA" id="ARBA00022679"/>
    </source>
</evidence>
<comment type="caution">
    <text evidence="11">The sequence shown here is derived from an EMBL/GenBank/DDBJ whole genome shotgun (WGS) entry which is preliminary data.</text>
</comment>
<proteinExistence type="inferred from homology"/>
<protein>
    <submittedName>
        <fullName evidence="11">Glycosyltransferase involved in cell wall biosynthesis</fullName>
    </submittedName>
</protein>
<evidence type="ECO:0000313" key="11">
    <source>
        <dbReference type="EMBL" id="MBB4763154.1"/>
    </source>
</evidence>
<dbReference type="PANTHER" id="PTHR24045:SF0">
    <property type="entry name" value="N-ACETYLGLUCOSAMINE-1-PHOSPHOTRANSFERASE SUBUNITS ALPHA_BETA"/>
    <property type="match status" value="1"/>
</dbReference>
<sequence>MKITFLLTWGDAMGGTERAVLRQANWLAARHDVEVLSVFRTRDTPAFAVDPRVRMTYLVDTRESLHRPAGRELSDEVCRVLSATPSELVRPEWEQAFTRLADLELERVLRECTSDIVVSTTPALMAVMTELVPRRVVTVHQEHRVAELRGSSGNPLKLFSARLDAVVLLSEPTRNWFASLFGAAAPRLAIIPNSIDDGYRPRSSRTNPTIVMAGRLTGEKQFGHAITAFAQLAADHPDWCLRIFGDGARRELENQIVGLGLGEQVQLMGSTTTIDNEWAKAAIAMVTSRVESFGLTIVEAMAAAVPVVSYDCPNGPREIIESEKTGLLVAPNNTDALAAALRRLIEDEELRHGMGERAATAVERFAPDVVMARWEELYAELLTGRENPNWAERRTFALALHQAQSTDAGVVTEESAEEFAAPDVAAWTAATQELHPDLVWSRGQLTRIRDDMAPYETARANLDLTVAALEAAEIDYFLVRQDTPTYRVAVREERREAALAAIARTTHDRPAYVEGFDVRHRTLGNWPAALSDTVEQLRTAASVRIFEPVITTSHTMRIGAIYGCELEFWTPSEDGTELAGPAPTLAGNPLAASSLTPAHITIADRTYRTVEPFTRRLVSDLTFGVDAVYTWVDGDDPAWLERKRAALGEGYTGGGADQGRARFQSRDELRYSLRSIDLFAPWIDKIWIVTDRQVPDWLDVDHPRIRIVDHREIFAEPAHLPTFNSHAIETQLHHIEGLSEQFLYLNDDVFFGRLLGPNAFFNAGGLPRTFASRTQIPLSPTGDDEAFAVAARNNRALLEQAYGRTLMHGFLHTPHAHRRSTLAAIEAEFPDSVRQTAGNRTRSATDVSMLSSLAHHYGLITGRAVEGGIRCGFVNVGLEEQHPRLRALLQRRNQDVFCLNDYHDGDVPQEDQERIIEAFLTAYFPIPSRFEKGSERNRLTP</sequence>
<accession>A0A7W7HYJ9</accession>
<name>A0A7W7HYJ9_9ACTN</name>
<gene>
    <name evidence="11" type="ORF">BJ971_003710</name>
</gene>
<evidence type="ECO:0000259" key="7">
    <source>
        <dbReference type="Pfam" id="PF13439"/>
    </source>
</evidence>
<comment type="similarity">
    <text evidence="1">Belongs to the stealth family.</text>
</comment>
<dbReference type="InterPro" id="IPR031356">
    <property type="entry name" value="Stealth_CR4"/>
</dbReference>
<dbReference type="InterPro" id="IPR031358">
    <property type="entry name" value="Stealth_CR1"/>
</dbReference>
<dbReference type="RefSeq" id="WP_184994491.1">
    <property type="nucleotide sequence ID" value="NZ_BOMK01000010.1"/>
</dbReference>
<dbReference type="Pfam" id="PF00534">
    <property type="entry name" value="Glycos_transf_1"/>
    <property type="match status" value="1"/>
</dbReference>
<evidence type="ECO:0000256" key="2">
    <source>
        <dbReference type="ARBA" id="ARBA00022676"/>
    </source>
</evidence>
<dbReference type="EMBL" id="JACHNH010000001">
    <property type="protein sequence ID" value="MBB4763154.1"/>
    <property type="molecule type" value="Genomic_DNA"/>
</dbReference>
<dbReference type="Pfam" id="PF13439">
    <property type="entry name" value="Glyco_transf_4"/>
    <property type="match status" value="1"/>
</dbReference>
<dbReference type="InterPro" id="IPR031357">
    <property type="entry name" value="Stealth_CR3"/>
</dbReference>
<dbReference type="InterPro" id="IPR047141">
    <property type="entry name" value="Stealth"/>
</dbReference>
<evidence type="ECO:0000256" key="1">
    <source>
        <dbReference type="ARBA" id="ARBA00007583"/>
    </source>
</evidence>
<keyword evidence="4" id="KW-0270">Exopolysaccharide synthesis</keyword>
<reference evidence="11 12" key="1">
    <citation type="submission" date="2020-08" db="EMBL/GenBank/DDBJ databases">
        <title>Sequencing the genomes of 1000 actinobacteria strains.</title>
        <authorList>
            <person name="Klenk H.-P."/>
        </authorList>
    </citation>
    <scope>NUCLEOTIDE SEQUENCE [LARGE SCALE GENOMIC DNA]</scope>
    <source>
        <strain evidence="11 12">DSM 43149</strain>
    </source>
</reference>
<dbReference type="GO" id="GO:0016772">
    <property type="term" value="F:transferase activity, transferring phosphorus-containing groups"/>
    <property type="evidence" value="ECO:0007669"/>
    <property type="project" value="InterPro"/>
</dbReference>
<dbReference type="Pfam" id="PF17102">
    <property type="entry name" value="Stealth_CR3"/>
    <property type="match status" value="1"/>
</dbReference>